<dbReference type="InterPro" id="IPR000089">
    <property type="entry name" value="Biotin_lipoyl"/>
</dbReference>
<feature type="domain" description="Lipoyl-binding" evidence="3">
    <location>
        <begin position="1"/>
        <end position="79"/>
    </location>
</feature>
<keyword evidence="2" id="KW-0275">Fatty acid biosynthesis</keyword>
<comment type="function">
    <text evidence="1 2">This protein is a component of the acetyl coenzyme A carboxylase complex; first, biotin carboxylase catalyzes the carboxylation of the carrier protein and then the transcarboxylase transfers the carboxyl group to form malonyl-CoA.</text>
</comment>
<dbReference type="Gene3D" id="2.40.50.100">
    <property type="match status" value="1"/>
</dbReference>
<organism evidence="4 5">
    <name type="scientific">Ancylobacter crimeensis</name>
    <dbReference type="NCBI Taxonomy" id="2579147"/>
    <lineage>
        <taxon>Bacteria</taxon>
        <taxon>Pseudomonadati</taxon>
        <taxon>Pseudomonadota</taxon>
        <taxon>Alphaproteobacteria</taxon>
        <taxon>Hyphomicrobiales</taxon>
        <taxon>Xanthobacteraceae</taxon>
        <taxon>Ancylobacter</taxon>
    </lineage>
</organism>
<dbReference type="Pfam" id="PF00364">
    <property type="entry name" value="Biotin_lipoyl"/>
    <property type="match status" value="1"/>
</dbReference>
<evidence type="ECO:0000256" key="1">
    <source>
        <dbReference type="ARBA" id="ARBA00003761"/>
    </source>
</evidence>
<reference evidence="4 5" key="1">
    <citation type="submission" date="2022-04" db="EMBL/GenBank/DDBJ databases">
        <authorList>
            <person name="Grouzdev D.S."/>
            <person name="Pantiukh K.S."/>
            <person name="Krutkina M.S."/>
        </authorList>
    </citation>
    <scope>NUCLEOTIDE SEQUENCE [LARGE SCALE GENOMIC DNA]</scope>
    <source>
        <strain evidence="4 5">6x-1</strain>
    </source>
</reference>
<sequence length="80" mass="8429">MTVKTIQAPLPGTFYRASGPDEPVFKSEGDAVAIGDTIGLIEVMKSFTPVIAEEAGTLVAFHVENEDAVMAGQALYDLDA</sequence>
<evidence type="ECO:0000256" key="2">
    <source>
        <dbReference type="RuleBase" id="RU364072"/>
    </source>
</evidence>
<keyword evidence="2" id="KW-0276">Fatty acid metabolism</keyword>
<comment type="caution">
    <text evidence="4">The sequence shown here is derived from an EMBL/GenBank/DDBJ whole genome shotgun (WGS) entry which is preliminary data.</text>
</comment>
<proteinExistence type="predicted"/>
<dbReference type="InterPro" id="IPR011053">
    <property type="entry name" value="Single_hybrid_motif"/>
</dbReference>
<dbReference type="InterPro" id="IPR001249">
    <property type="entry name" value="AcCoA_biotinCC"/>
</dbReference>
<dbReference type="PRINTS" id="PR01071">
    <property type="entry name" value="ACOABIOTINCC"/>
</dbReference>
<dbReference type="Proteomes" id="UP001203284">
    <property type="component" value="Unassembled WGS sequence"/>
</dbReference>
<gene>
    <name evidence="4" type="ORF">MWN34_14750</name>
</gene>
<dbReference type="NCBIfam" id="NF005457">
    <property type="entry name" value="PRK07051.1"/>
    <property type="match status" value="1"/>
</dbReference>
<keyword evidence="5" id="KW-1185">Reference proteome</keyword>
<accession>A0ABT0DE01</accession>
<evidence type="ECO:0000259" key="3">
    <source>
        <dbReference type="PROSITE" id="PS50968"/>
    </source>
</evidence>
<dbReference type="CDD" id="cd06850">
    <property type="entry name" value="biotinyl_domain"/>
    <property type="match status" value="1"/>
</dbReference>
<dbReference type="EMBL" id="JALKCH010000009">
    <property type="protein sequence ID" value="MCK0198171.1"/>
    <property type="molecule type" value="Genomic_DNA"/>
</dbReference>
<dbReference type="RefSeq" id="WP_247030069.1">
    <property type="nucleotide sequence ID" value="NZ_JALKCH010000009.1"/>
</dbReference>
<keyword evidence="2" id="KW-0443">Lipid metabolism</keyword>
<dbReference type="PROSITE" id="PS50968">
    <property type="entry name" value="BIOTINYL_LIPOYL"/>
    <property type="match status" value="1"/>
</dbReference>
<name>A0ABT0DE01_9HYPH</name>
<protein>
    <recommendedName>
        <fullName evidence="2">Biotin carboxyl carrier protein of acetyl-CoA carboxylase</fullName>
    </recommendedName>
</protein>
<comment type="pathway">
    <text evidence="2">Lipid metabolism; fatty acid biosynthesis.</text>
</comment>
<keyword evidence="2" id="KW-0444">Lipid biosynthesis</keyword>
<dbReference type="SUPFAM" id="SSF51230">
    <property type="entry name" value="Single hybrid motif"/>
    <property type="match status" value="1"/>
</dbReference>
<evidence type="ECO:0000313" key="4">
    <source>
        <dbReference type="EMBL" id="MCK0198171.1"/>
    </source>
</evidence>
<keyword evidence="2" id="KW-0092">Biotin</keyword>
<evidence type="ECO:0000313" key="5">
    <source>
        <dbReference type="Proteomes" id="UP001203284"/>
    </source>
</evidence>